<evidence type="ECO:0000313" key="1">
    <source>
        <dbReference type="EMBL" id="QNG43508.1"/>
    </source>
</evidence>
<protein>
    <submittedName>
        <fullName evidence="1">Uncharacterized protein</fullName>
    </submittedName>
</protein>
<reference evidence="1 2" key="1">
    <citation type="submission" date="2020-07" db="EMBL/GenBank/DDBJ databases">
        <title>Whole genome sequence of Sphingobium yanoikuyae A3.</title>
        <authorList>
            <person name="Han S.-S."/>
        </authorList>
    </citation>
    <scope>NUCLEOTIDE SEQUENCE [LARGE SCALE GENOMIC DNA]</scope>
    <source>
        <strain evidence="1 2">A3</strain>
    </source>
</reference>
<dbReference type="AlphaFoldDB" id="A0A9X7YAV3"/>
<organism evidence="1 2">
    <name type="scientific">Sphingobium yanoikuyae</name>
    <name type="common">Sphingomonas yanoikuyae</name>
    <dbReference type="NCBI Taxonomy" id="13690"/>
    <lineage>
        <taxon>Bacteria</taxon>
        <taxon>Pseudomonadati</taxon>
        <taxon>Pseudomonadota</taxon>
        <taxon>Alphaproteobacteria</taxon>
        <taxon>Sphingomonadales</taxon>
        <taxon>Sphingomonadaceae</taxon>
        <taxon>Sphingobium</taxon>
    </lineage>
</organism>
<name>A0A9X7YAV3_SPHYA</name>
<dbReference type="EMBL" id="CP060122">
    <property type="protein sequence ID" value="QNG43508.1"/>
    <property type="molecule type" value="Genomic_DNA"/>
</dbReference>
<accession>A0A9X7YAV3</accession>
<proteinExistence type="predicted"/>
<gene>
    <name evidence="1" type="ORF">H3V42_16170</name>
</gene>
<sequence length="247" mass="27192">MEIDAQAVHALAADMFWLFAQEVGVAEANRRVLGSEGMCLLEHRFDNELFLKHPIMDLADGDRLRFLHAVAREATTACEEERNLLGIIYLEDLVAGRSPDAGGIDTAPLKWIPSSWRSSHPLERTGSLCIRHPLPALVATSSLPESRLIEVADTQTALGFQMPLFLQITDAGQASADTYFLAGYFVIPVPNAQQGDRWNGAILNSLRTVSGMKFQTPEGEIELAFDWDSAPAGTRRSVFQSLKRLLG</sequence>
<dbReference type="Proteomes" id="UP000515377">
    <property type="component" value="Chromosome"/>
</dbReference>
<evidence type="ECO:0000313" key="2">
    <source>
        <dbReference type="Proteomes" id="UP000515377"/>
    </source>
</evidence>